<protein>
    <recommendedName>
        <fullName evidence="8">BZIP domain-containing protein</fullName>
    </recommendedName>
</protein>
<sequence>MERNFSVDDIVGTLWKLDTNSCSSGCNPGTEPNLGLEVVQEENDVPDEGIFKRITRVDSDWAFQDYFKVHDSVKTEGSDAAEKPMKRNESMWAFQEFLKNCDSLRGEDKGCGANRSDDDAHGECGLDLNESPKNVPGNRLDCGRNLKLSRDADSAEDTRQSLAHETGENQLQNLSNSQRHTDSNSKRSDSLNALDGDGFSHEKTLRCTSIASQRPHDGASPDSNLTEVVTKDDSASKESGQNHPQETLDDDLHYLKEQQVLGALNPLFTGLKNMMPNLSHTDPREYEMVLKRQLDIACAAVASARAQRRNIPNGANGITTRISKVEPEVSGNHFKATTSFVCEHFMHHAEAIQQGDRPAAGPLGIPALPPKPKMTTSASVRLNTSGSSLEQSDDEAEVESVGTEQNLPPDDIKRLRRMLSNRESARRSRRRKQAHLSELEMQVAQMRVENSSLFKQLTEITQKLNDALVDNQVLKSDVEALRAKVKIAEDMLARSSITPGTRDKPAILRSPLGGAEQPPQEKKQQPLGNKMGRTPSMQRVASLEHLQKKIRGGVSPLSWSCNWDVEGNSIGDEAPSAGGE</sequence>
<dbReference type="GO" id="GO:0005634">
    <property type="term" value="C:nucleus"/>
    <property type="evidence" value="ECO:0007669"/>
    <property type="project" value="UniProtKB-SubCell"/>
</dbReference>
<name>A0A8T2UYQ7_CERRI</name>
<dbReference type="SUPFAM" id="SSF57959">
    <property type="entry name" value="Leucine zipper domain"/>
    <property type="match status" value="1"/>
</dbReference>
<dbReference type="InterPro" id="IPR020983">
    <property type="entry name" value="Basic_leucine-zipper_C"/>
</dbReference>
<gene>
    <name evidence="9" type="ORF">KP509_03G033300</name>
</gene>
<dbReference type="Pfam" id="PF00170">
    <property type="entry name" value="bZIP_1"/>
    <property type="match status" value="1"/>
</dbReference>
<evidence type="ECO:0000256" key="7">
    <source>
        <dbReference type="SAM" id="MobiDB-lite"/>
    </source>
</evidence>
<dbReference type="PROSITE" id="PS50217">
    <property type="entry name" value="BZIP"/>
    <property type="match status" value="1"/>
</dbReference>
<dbReference type="PANTHER" id="PTHR46408:SF10">
    <property type="entry name" value="BASIC LEUCINE ZIPPER 63"/>
    <property type="match status" value="1"/>
</dbReference>
<evidence type="ECO:0000313" key="9">
    <source>
        <dbReference type="EMBL" id="KAH7441307.1"/>
    </source>
</evidence>
<dbReference type="CDD" id="cd14702">
    <property type="entry name" value="bZIP_plant_GBF1"/>
    <property type="match status" value="1"/>
</dbReference>
<feature type="compositionally biased region" description="Polar residues" evidence="7">
    <location>
        <begin position="374"/>
        <end position="390"/>
    </location>
</feature>
<organism evidence="9 10">
    <name type="scientific">Ceratopteris richardii</name>
    <name type="common">Triangle waterfern</name>
    <dbReference type="NCBI Taxonomy" id="49495"/>
    <lineage>
        <taxon>Eukaryota</taxon>
        <taxon>Viridiplantae</taxon>
        <taxon>Streptophyta</taxon>
        <taxon>Embryophyta</taxon>
        <taxon>Tracheophyta</taxon>
        <taxon>Polypodiopsida</taxon>
        <taxon>Polypodiidae</taxon>
        <taxon>Polypodiales</taxon>
        <taxon>Pteridineae</taxon>
        <taxon>Pteridaceae</taxon>
        <taxon>Parkerioideae</taxon>
        <taxon>Ceratopteris</taxon>
    </lineage>
</organism>
<dbReference type="OrthoDB" id="664875at2759"/>
<evidence type="ECO:0000259" key="8">
    <source>
        <dbReference type="PROSITE" id="PS50217"/>
    </source>
</evidence>
<dbReference type="SMART" id="SM00338">
    <property type="entry name" value="BRLZ"/>
    <property type="match status" value="1"/>
</dbReference>
<feature type="coiled-coil region" evidence="6">
    <location>
        <begin position="422"/>
        <end position="491"/>
    </location>
</feature>
<proteinExistence type="predicted"/>
<keyword evidence="5" id="KW-0539">Nucleus</keyword>
<dbReference type="Proteomes" id="UP000825935">
    <property type="component" value="Chromosome 3"/>
</dbReference>
<feature type="region of interest" description="Disordered" evidence="7">
    <location>
        <begin position="356"/>
        <end position="410"/>
    </location>
</feature>
<dbReference type="PANTHER" id="PTHR46408">
    <property type="entry name" value="BASIC LEUCINE ZIPPER 63"/>
    <property type="match status" value="1"/>
</dbReference>
<dbReference type="GO" id="GO:0003700">
    <property type="term" value="F:DNA-binding transcription factor activity"/>
    <property type="evidence" value="ECO:0007669"/>
    <property type="project" value="InterPro"/>
</dbReference>
<evidence type="ECO:0000256" key="5">
    <source>
        <dbReference type="ARBA" id="ARBA00023242"/>
    </source>
</evidence>
<feature type="region of interest" description="Disordered" evidence="7">
    <location>
        <begin position="496"/>
        <end position="580"/>
    </location>
</feature>
<dbReference type="FunFam" id="1.20.5.170:FF:000020">
    <property type="entry name" value="BZIP transcription factor"/>
    <property type="match status" value="1"/>
</dbReference>
<comment type="subcellular location">
    <subcellularLocation>
        <location evidence="1">Nucleus</location>
    </subcellularLocation>
</comment>
<evidence type="ECO:0000256" key="2">
    <source>
        <dbReference type="ARBA" id="ARBA00023015"/>
    </source>
</evidence>
<evidence type="ECO:0000256" key="3">
    <source>
        <dbReference type="ARBA" id="ARBA00023125"/>
    </source>
</evidence>
<dbReference type="GO" id="GO:0003677">
    <property type="term" value="F:DNA binding"/>
    <property type="evidence" value="ECO:0007669"/>
    <property type="project" value="UniProtKB-KW"/>
</dbReference>
<dbReference type="EMBL" id="CM035408">
    <property type="protein sequence ID" value="KAH7441307.1"/>
    <property type="molecule type" value="Genomic_DNA"/>
</dbReference>
<evidence type="ECO:0000256" key="1">
    <source>
        <dbReference type="ARBA" id="ARBA00004123"/>
    </source>
</evidence>
<dbReference type="PROSITE" id="PS00036">
    <property type="entry name" value="BZIP_BASIC"/>
    <property type="match status" value="1"/>
</dbReference>
<evidence type="ECO:0000313" key="10">
    <source>
        <dbReference type="Proteomes" id="UP000825935"/>
    </source>
</evidence>
<evidence type="ECO:0000256" key="6">
    <source>
        <dbReference type="SAM" id="Coils"/>
    </source>
</evidence>
<feature type="compositionally biased region" description="Basic and acidic residues" evidence="7">
    <location>
        <begin position="179"/>
        <end position="189"/>
    </location>
</feature>
<accession>A0A8T2UYQ7</accession>
<dbReference type="Gene3D" id="1.20.5.170">
    <property type="match status" value="1"/>
</dbReference>
<dbReference type="Pfam" id="PF12498">
    <property type="entry name" value="bZIP_C"/>
    <property type="match status" value="1"/>
</dbReference>
<reference evidence="9" key="1">
    <citation type="submission" date="2021-08" db="EMBL/GenBank/DDBJ databases">
        <title>WGS assembly of Ceratopteris richardii.</title>
        <authorList>
            <person name="Marchant D.B."/>
            <person name="Chen G."/>
            <person name="Jenkins J."/>
            <person name="Shu S."/>
            <person name="Leebens-Mack J."/>
            <person name="Grimwood J."/>
            <person name="Schmutz J."/>
            <person name="Soltis P."/>
            <person name="Soltis D."/>
            <person name="Chen Z.-H."/>
        </authorList>
    </citation>
    <scope>NUCLEOTIDE SEQUENCE</scope>
    <source>
        <strain evidence="9">Whitten #5841</strain>
        <tissue evidence="9">Leaf</tissue>
    </source>
</reference>
<dbReference type="AlphaFoldDB" id="A0A8T2UYQ7"/>
<keyword evidence="3" id="KW-0238">DNA-binding</keyword>
<feature type="region of interest" description="Disordered" evidence="7">
    <location>
        <begin position="210"/>
        <end position="247"/>
    </location>
</feature>
<evidence type="ECO:0000256" key="4">
    <source>
        <dbReference type="ARBA" id="ARBA00023163"/>
    </source>
</evidence>
<keyword evidence="10" id="KW-1185">Reference proteome</keyword>
<dbReference type="InterPro" id="IPR045314">
    <property type="entry name" value="bZIP_plant_GBF1"/>
</dbReference>
<feature type="compositionally biased region" description="Basic and acidic residues" evidence="7">
    <location>
        <begin position="150"/>
        <end position="159"/>
    </location>
</feature>
<dbReference type="InterPro" id="IPR046347">
    <property type="entry name" value="bZIP_sf"/>
</dbReference>
<comment type="caution">
    <text evidence="9">The sequence shown here is derived from an EMBL/GenBank/DDBJ whole genome shotgun (WGS) entry which is preliminary data.</text>
</comment>
<keyword evidence="6" id="KW-0175">Coiled coil</keyword>
<keyword evidence="2" id="KW-0805">Transcription regulation</keyword>
<feature type="domain" description="BZIP" evidence="8">
    <location>
        <begin position="411"/>
        <end position="465"/>
    </location>
</feature>
<keyword evidence="4" id="KW-0804">Transcription</keyword>
<feature type="region of interest" description="Disordered" evidence="7">
    <location>
        <begin position="150"/>
        <end position="197"/>
    </location>
</feature>
<dbReference type="InterPro" id="IPR004827">
    <property type="entry name" value="bZIP"/>
</dbReference>
<feature type="compositionally biased region" description="Polar residues" evidence="7">
    <location>
        <begin position="160"/>
        <end position="178"/>
    </location>
</feature>